<dbReference type="GO" id="GO:0016758">
    <property type="term" value="F:hexosyltransferase activity"/>
    <property type="evidence" value="ECO:0007669"/>
    <property type="project" value="TreeGrafter"/>
</dbReference>
<proteinExistence type="predicted"/>
<gene>
    <name evidence="3" type="ORF">COU31_00910</name>
</gene>
<dbReference type="Proteomes" id="UP000231183">
    <property type="component" value="Unassembled WGS sequence"/>
</dbReference>
<dbReference type="EMBL" id="PFBX01000006">
    <property type="protein sequence ID" value="PIT87774.1"/>
    <property type="molecule type" value="Genomic_DNA"/>
</dbReference>
<dbReference type="InterPro" id="IPR004629">
    <property type="entry name" value="WecG_TagA_CpsF"/>
</dbReference>
<accession>A0A2M6W4Q3</accession>
<organism evidence="3 4">
    <name type="scientific">Candidatus Magasanikbacteria bacterium CG10_big_fil_rev_8_21_14_0_10_40_10</name>
    <dbReference type="NCBI Taxonomy" id="1974648"/>
    <lineage>
        <taxon>Bacteria</taxon>
        <taxon>Candidatus Magasanikiibacteriota</taxon>
    </lineage>
</organism>
<evidence type="ECO:0000256" key="2">
    <source>
        <dbReference type="ARBA" id="ARBA00022679"/>
    </source>
</evidence>
<keyword evidence="2 3" id="KW-0808">Transferase</keyword>
<dbReference type="Pfam" id="PF03808">
    <property type="entry name" value="Glyco_tran_WecG"/>
    <property type="match status" value="1"/>
</dbReference>
<protein>
    <submittedName>
        <fullName evidence="3">Glycosyltransferase</fullName>
    </submittedName>
</protein>
<name>A0A2M6W4Q3_9BACT</name>
<dbReference type="PANTHER" id="PTHR34136:SF1">
    <property type="entry name" value="UDP-N-ACETYL-D-MANNOSAMINURONIC ACID TRANSFERASE"/>
    <property type="match status" value="1"/>
</dbReference>
<reference evidence="4" key="1">
    <citation type="submission" date="2017-09" db="EMBL/GenBank/DDBJ databases">
        <title>Depth-based differentiation of microbial function through sediment-hosted aquifers and enrichment of novel symbionts in the deep terrestrial subsurface.</title>
        <authorList>
            <person name="Probst A.J."/>
            <person name="Ladd B."/>
            <person name="Jarett J.K."/>
            <person name="Geller-Mcgrath D.E."/>
            <person name="Sieber C.M.K."/>
            <person name="Emerson J.B."/>
            <person name="Anantharaman K."/>
            <person name="Thomas B.C."/>
            <person name="Malmstrom R."/>
            <person name="Stieglmeier M."/>
            <person name="Klingl A."/>
            <person name="Woyke T."/>
            <person name="Ryan C.M."/>
            <person name="Banfield J.F."/>
        </authorList>
    </citation>
    <scope>NUCLEOTIDE SEQUENCE [LARGE SCALE GENOMIC DNA]</scope>
</reference>
<sequence length="241" mass="27172">MNILGVRIDENDLVSALREVRGFLTGRQGKMIFTPNPEMLVDARKDEYFKKVLNSGDLNICDGRGVELAGQGRLRRIAGVDFMMEICALSAQDSQSVYLLGSKSDKILAKTKAELKTRFPGLSVVGYDRGPVFKNNIGRLKDDFAKTINKINMVRPNILFVAFGHGKQEKWIYQNLAGLPSVKIAMGVGGAFDYVSGHVRRAPAWMRRMGLEWLFRLILQPWRIGRIFKAGVIFPFYLKTK</sequence>
<dbReference type="AlphaFoldDB" id="A0A2M6W4Q3"/>
<dbReference type="NCBIfam" id="TIGR00696">
    <property type="entry name" value="wecG_tagA_cpsF"/>
    <property type="match status" value="1"/>
</dbReference>
<keyword evidence="1" id="KW-0328">Glycosyltransferase</keyword>
<evidence type="ECO:0000313" key="3">
    <source>
        <dbReference type="EMBL" id="PIT87774.1"/>
    </source>
</evidence>
<comment type="caution">
    <text evidence="3">The sequence shown here is derived from an EMBL/GenBank/DDBJ whole genome shotgun (WGS) entry which is preliminary data.</text>
</comment>
<evidence type="ECO:0000256" key="1">
    <source>
        <dbReference type="ARBA" id="ARBA00022676"/>
    </source>
</evidence>
<dbReference type="CDD" id="cd06533">
    <property type="entry name" value="Glyco_transf_WecG_TagA"/>
    <property type="match status" value="1"/>
</dbReference>
<evidence type="ECO:0000313" key="4">
    <source>
        <dbReference type="Proteomes" id="UP000231183"/>
    </source>
</evidence>
<dbReference type="PANTHER" id="PTHR34136">
    <property type="match status" value="1"/>
</dbReference>